<dbReference type="NCBIfam" id="TIGR01512">
    <property type="entry name" value="ATPase-IB2_Cd"/>
    <property type="match status" value="1"/>
</dbReference>
<name>A0A1E7LSG5_9ACTN</name>
<dbReference type="Pfam" id="PF00702">
    <property type="entry name" value="Hydrolase"/>
    <property type="match status" value="1"/>
</dbReference>
<feature type="transmembrane region" description="Helical" evidence="8">
    <location>
        <begin position="85"/>
        <end position="103"/>
    </location>
</feature>
<dbReference type="PANTHER" id="PTHR48085:SF5">
    <property type="entry name" value="CADMIUM_ZINC-TRANSPORTING ATPASE HMA4-RELATED"/>
    <property type="match status" value="1"/>
</dbReference>
<evidence type="ECO:0000256" key="8">
    <source>
        <dbReference type="RuleBase" id="RU362081"/>
    </source>
</evidence>
<dbReference type="GeneID" id="91291811"/>
<dbReference type="EMBL" id="LJGZ01000088">
    <property type="protein sequence ID" value="OEV19101.1"/>
    <property type="molecule type" value="Genomic_DNA"/>
</dbReference>
<dbReference type="Gene3D" id="3.40.1110.10">
    <property type="entry name" value="Calcium-transporting ATPase, cytoplasmic domain N"/>
    <property type="match status" value="1"/>
</dbReference>
<feature type="transmembrane region" description="Helical" evidence="8">
    <location>
        <begin position="592"/>
        <end position="619"/>
    </location>
</feature>
<dbReference type="Pfam" id="PF00122">
    <property type="entry name" value="E1-E2_ATPase"/>
    <property type="match status" value="1"/>
</dbReference>
<dbReference type="SFLD" id="SFLDG00002">
    <property type="entry name" value="C1.7:_P-type_atpase_like"/>
    <property type="match status" value="1"/>
</dbReference>
<dbReference type="InterPro" id="IPR008250">
    <property type="entry name" value="ATPase_P-typ_transduc_dom_A_sf"/>
</dbReference>
<organism evidence="11 12">
    <name type="scientific">Streptomyces nanshensis</name>
    <dbReference type="NCBI Taxonomy" id="518642"/>
    <lineage>
        <taxon>Bacteria</taxon>
        <taxon>Bacillati</taxon>
        <taxon>Actinomycetota</taxon>
        <taxon>Actinomycetes</taxon>
        <taxon>Kitasatosporales</taxon>
        <taxon>Streptomycetaceae</taxon>
        <taxon>Streptomyces</taxon>
    </lineage>
</organism>
<dbReference type="NCBIfam" id="TIGR01525">
    <property type="entry name" value="ATPase-IB_hvy"/>
    <property type="match status" value="1"/>
</dbReference>
<evidence type="ECO:0000256" key="1">
    <source>
        <dbReference type="ARBA" id="ARBA00004651"/>
    </source>
</evidence>
<evidence type="ECO:0000313" key="11">
    <source>
        <dbReference type="EMBL" id="OEV19101.1"/>
    </source>
</evidence>
<dbReference type="SFLD" id="SFLDS00003">
    <property type="entry name" value="Haloacid_Dehalogenase"/>
    <property type="match status" value="1"/>
</dbReference>
<dbReference type="CDD" id="cd02079">
    <property type="entry name" value="P-type_ATPase_HM"/>
    <property type="match status" value="1"/>
</dbReference>
<dbReference type="InterPro" id="IPR023298">
    <property type="entry name" value="ATPase_P-typ_TM_dom_sf"/>
</dbReference>
<keyword evidence="8" id="KW-1003">Cell membrane</keyword>
<dbReference type="GO" id="GO:0015086">
    <property type="term" value="F:cadmium ion transmembrane transporter activity"/>
    <property type="evidence" value="ECO:0007669"/>
    <property type="project" value="TreeGrafter"/>
</dbReference>
<keyword evidence="7 8" id="KW-0472">Membrane</keyword>
<dbReference type="PRINTS" id="PR00119">
    <property type="entry name" value="CATATPASE"/>
</dbReference>
<dbReference type="InterPro" id="IPR059000">
    <property type="entry name" value="ATPase_P-type_domA"/>
</dbReference>
<dbReference type="RefSeq" id="WP_050513194.1">
    <property type="nucleotide sequence ID" value="NZ_LJGZ01000088.1"/>
</dbReference>
<dbReference type="NCBIfam" id="TIGR01494">
    <property type="entry name" value="ATPase_P-type"/>
    <property type="match status" value="1"/>
</dbReference>
<evidence type="ECO:0000256" key="4">
    <source>
        <dbReference type="ARBA" id="ARBA00022723"/>
    </source>
</evidence>
<gene>
    <name evidence="11" type="ORF">AN221_19460</name>
</gene>
<feature type="transmembrane region" description="Helical" evidence="8">
    <location>
        <begin position="60"/>
        <end position="78"/>
    </location>
</feature>
<dbReference type="GO" id="GO:0046872">
    <property type="term" value="F:metal ion binding"/>
    <property type="evidence" value="ECO:0007669"/>
    <property type="project" value="UniProtKB-KW"/>
</dbReference>
<keyword evidence="5" id="KW-1278">Translocase</keyword>
<dbReference type="GO" id="GO:0005524">
    <property type="term" value="F:ATP binding"/>
    <property type="evidence" value="ECO:0007669"/>
    <property type="project" value="UniProtKB-UniRule"/>
</dbReference>
<comment type="subcellular location">
    <subcellularLocation>
        <location evidence="1">Cell membrane</location>
        <topology evidence="1">Multi-pass membrane protein</topology>
    </subcellularLocation>
</comment>
<dbReference type="PRINTS" id="PR00941">
    <property type="entry name" value="CDATPASE"/>
</dbReference>
<feature type="transmembrane region" description="Helical" evidence="8">
    <location>
        <begin position="290"/>
        <end position="315"/>
    </location>
</feature>
<dbReference type="InterPro" id="IPR023214">
    <property type="entry name" value="HAD_sf"/>
</dbReference>
<dbReference type="InterPro" id="IPR001757">
    <property type="entry name" value="P_typ_ATPase"/>
</dbReference>
<evidence type="ECO:0000313" key="12">
    <source>
        <dbReference type="Proteomes" id="UP000175971"/>
    </source>
</evidence>
<dbReference type="PANTHER" id="PTHR48085">
    <property type="entry name" value="CADMIUM/ZINC-TRANSPORTING ATPASE HMA2-RELATED"/>
    <property type="match status" value="1"/>
</dbReference>
<keyword evidence="6 8" id="KW-1133">Transmembrane helix</keyword>
<dbReference type="SUPFAM" id="SSF81653">
    <property type="entry name" value="Calcium ATPase, transduction domain A"/>
    <property type="match status" value="1"/>
</dbReference>
<dbReference type="SUPFAM" id="SSF81665">
    <property type="entry name" value="Calcium ATPase, transmembrane domain M"/>
    <property type="match status" value="1"/>
</dbReference>
<dbReference type="InterPro" id="IPR051014">
    <property type="entry name" value="Cation_Transport_ATPase_IB"/>
</dbReference>
<evidence type="ECO:0000256" key="5">
    <source>
        <dbReference type="ARBA" id="ARBA00022967"/>
    </source>
</evidence>
<keyword evidence="4 8" id="KW-0479">Metal-binding</keyword>
<evidence type="ECO:0000259" key="10">
    <source>
        <dbReference type="Pfam" id="PF00122"/>
    </source>
</evidence>
<evidence type="ECO:0000256" key="7">
    <source>
        <dbReference type="ARBA" id="ARBA00023136"/>
    </source>
</evidence>
<dbReference type="Gene3D" id="3.40.50.1000">
    <property type="entry name" value="HAD superfamily/HAD-like"/>
    <property type="match status" value="1"/>
</dbReference>
<proteinExistence type="inferred from homology"/>
<protein>
    <submittedName>
        <fullName evidence="11">Cadmium-transporting ATPase</fullName>
    </submittedName>
</protein>
<dbReference type="InterPro" id="IPR044492">
    <property type="entry name" value="P_typ_ATPase_HD_dom"/>
</dbReference>
<sequence>MGAECCAPAESDNTAGPEEREQGPERLWQVRELQFAVLAGALLLAAWLTGRAGAEAPRTVLDLSAVAVGASTFVPAAVRNLFRHRHIGVGTLMTIAAIGALALGQFFEAAMLGMLFSIAEGLEHYAVVRTRRGLRALLDLVPDTASVLRDGREMQLSPDNLVLGDVMLLRPGQRAATDGVISTGRTSLDLSAVTGESMPVEAGPGEAVYAGAINGGGAIEVRVTALAKDSSLARIVHIVEEAQERKGAGQRLADRLAKPLVPGIVILSALIAGLGAVLGDPLLWLERALVVLVAASPCALAIAVPLTVVSAIGAASRTGALVKGGLALEQLGTVHTVALDKTGTMTRNEPRVIGTLTAHGATEVQVLRLAAALEVRSEHPLAAAIIAAAGTDVAKATNVSAVVGHGLRGDVDGSQVRLGRPGFIEPAHLTEEVERLQGRGATVVLVERDDVLLGAIAVRDELRAEAADTVRELRRLGVKVAMLTGDNTRTARALAEAAGIDDVRADLRPEDKAALITELRARVGRGGVAMVGDGINDAPALATADVGIAMGAMGTDVAIETADAALMGEDLRHLPQLLRHARRSRRIMLQNIGMSLAIIAALIPLAAFGVLGLATVVFIHELAEVLIIANAIRAAKATPLPDATAFAPAVRQATPGSPASNEAVMAAAGGGASESDEGCCDRCSADSGATSTTPKGDLLLITARVETAPLPSSKSLAAPGSGAGCCPGCATDQAFEVKQGTLVPIQPSSDTRNS</sequence>
<dbReference type="AlphaFoldDB" id="A0A1E7LSG5"/>
<keyword evidence="3 8" id="KW-0812">Transmembrane</keyword>
<evidence type="ECO:0000256" key="2">
    <source>
        <dbReference type="ARBA" id="ARBA00006024"/>
    </source>
</evidence>
<dbReference type="GO" id="GO:0016887">
    <property type="term" value="F:ATP hydrolysis activity"/>
    <property type="evidence" value="ECO:0007669"/>
    <property type="project" value="InterPro"/>
</dbReference>
<feature type="transmembrane region" description="Helical" evidence="8">
    <location>
        <begin position="260"/>
        <end position="278"/>
    </location>
</feature>
<comment type="caution">
    <text evidence="11">The sequence shown here is derived from an EMBL/GenBank/DDBJ whole genome shotgun (WGS) entry which is preliminary data.</text>
</comment>
<keyword evidence="8" id="KW-0547">Nucleotide-binding</keyword>
<dbReference type="GO" id="GO:0005886">
    <property type="term" value="C:plasma membrane"/>
    <property type="evidence" value="ECO:0007669"/>
    <property type="project" value="UniProtKB-SubCell"/>
</dbReference>
<reference evidence="11 12" key="1">
    <citation type="journal article" date="2016" name="Front. Microbiol.">
        <title>Comparative Genomics Analysis of Streptomyces Species Reveals Their Adaptation to the Marine Environment and Their Diversity at the Genomic Level.</title>
        <authorList>
            <person name="Tian X."/>
            <person name="Zhang Z."/>
            <person name="Yang T."/>
            <person name="Chen M."/>
            <person name="Li J."/>
            <person name="Chen F."/>
            <person name="Yang J."/>
            <person name="Li W."/>
            <person name="Zhang B."/>
            <person name="Zhang Z."/>
            <person name="Wu J."/>
            <person name="Zhang C."/>
            <person name="Long L."/>
            <person name="Xiao J."/>
        </authorList>
    </citation>
    <scope>NUCLEOTIDE SEQUENCE [LARGE SCALE GENOMIC DNA]</scope>
    <source>
        <strain evidence="11 12">SCSIO M10372</strain>
    </source>
</reference>
<keyword evidence="8" id="KW-0067">ATP-binding</keyword>
<dbReference type="InterPro" id="IPR023299">
    <property type="entry name" value="ATPase_P-typ_cyto_dom_N"/>
</dbReference>
<feature type="region of interest" description="Disordered" evidence="9">
    <location>
        <begin position="1"/>
        <end position="23"/>
    </location>
</feature>
<dbReference type="Proteomes" id="UP000175971">
    <property type="component" value="Unassembled WGS sequence"/>
</dbReference>
<dbReference type="PROSITE" id="PS00154">
    <property type="entry name" value="ATPASE_E1_E2"/>
    <property type="match status" value="1"/>
</dbReference>
<dbReference type="PATRIC" id="fig|518642.7.peg.668"/>
<dbReference type="InterPro" id="IPR027256">
    <property type="entry name" value="P-typ_ATPase_IB"/>
</dbReference>
<feature type="transmembrane region" description="Helical" evidence="8">
    <location>
        <begin position="35"/>
        <end position="54"/>
    </location>
</feature>
<comment type="similarity">
    <text evidence="2 8">Belongs to the cation transport ATPase (P-type) (TC 3.A.3) family. Type IB subfamily.</text>
</comment>
<evidence type="ECO:0000256" key="6">
    <source>
        <dbReference type="ARBA" id="ARBA00022989"/>
    </source>
</evidence>
<keyword evidence="12" id="KW-1185">Reference proteome</keyword>
<dbReference type="OrthoDB" id="7059309at2"/>
<dbReference type="InterPro" id="IPR036412">
    <property type="entry name" value="HAD-like_sf"/>
</dbReference>
<feature type="domain" description="P-type ATPase A" evidence="10">
    <location>
        <begin position="140"/>
        <end position="240"/>
    </location>
</feature>
<evidence type="ECO:0000256" key="9">
    <source>
        <dbReference type="SAM" id="MobiDB-lite"/>
    </source>
</evidence>
<dbReference type="GO" id="GO:0019829">
    <property type="term" value="F:ATPase-coupled monoatomic cation transmembrane transporter activity"/>
    <property type="evidence" value="ECO:0007669"/>
    <property type="project" value="InterPro"/>
</dbReference>
<feature type="transmembrane region" description="Helical" evidence="8">
    <location>
        <begin position="109"/>
        <end position="128"/>
    </location>
</feature>
<dbReference type="FunFam" id="2.70.150.10:FF:000002">
    <property type="entry name" value="Copper-transporting ATPase 1, putative"/>
    <property type="match status" value="1"/>
</dbReference>
<accession>A0A1E7LSG5</accession>
<dbReference type="Gene3D" id="2.70.150.10">
    <property type="entry name" value="Calcium-transporting ATPase, cytoplasmic transduction domain A"/>
    <property type="match status" value="1"/>
</dbReference>
<evidence type="ECO:0000256" key="3">
    <source>
        <dbReference type="ARBA" id="ARBA00022692"/>
    </source>
</evidence>
<dbReference type="SUPFAM" id="SSF56784">
    <property type="entry name" value="HAD-like"/>
    <property type="match status" value="1"/>
</dbReference>
<dbReference type="SFLD" id="SFLDF00027">
    <property type="entry name" value="p-type_atpase"/>
    <property type="match status" value="1"/>
</dbReference>
<dbReference type="InterPro" id="IPR018303">
    <property type="entry name" value="ATPase_P-typ_P_site"/>
</dbReference>